<keyword evidence="2" id="KW-1185">Reference proteome</keyword>
<gene>
    <name evidence="1" type="ORF">AsAng_0046780</name>
</gene>
<evidence type="ECO:0000313" key="2">
    <source>
        <dbReference type="Proteomes" id="UP001060919"/>
    </source>
</evidence>
<name>A0A916DVT2_9BACT</name>
<proteinExistence type="predicted"/>
<dbReference type="EMBL" id="AP026867">
    <property type="protein sequence ID" value="BDS13915.1"/>
    <property type="molecule type" value="Genomic_DNA"/>
</dbReference>
<dbReference type="InterPro" id="IPR025631">
    <property type="entry name" value="Porin_10"/>
</dbReference>
<dbReference type="KEGG" id="aup:AsAng_0046780"/>
<sequence>MINCTYNLLSSLKIIVLTSLLFFLAGTSFLSAQQKIASKRNNKFKIIGDTTKVYYSYLTNPTELLQVDSSLHEFETVDPTWNNASWYISLGGLLATPSFDVLYQPKLKGGFRVGLDQFDNYRLHREDIKYYNIKDNRPYTDLYYSQINQKNNLVKADFAHKFSDNFYLALQYNLSNQTGFFKHQRLRNQNVGFTLRYFSNKSKYHGYLNFITNAVKHENNGGIIVDTLGGLTDDFLANQDVRSTSASTHYNLTEVSYTHFLYNNRVDSLGTNTAASNEWSHRITYQFNRYKYFDTNPPTDGSWYGLASVNPRGIRHFIRHQLLENELSFRQAIGGSLTSAPLWVKAYVKHSWNAVYQEPIDFNIHNISVGLVAQNNPQFKFKYRVEGQLTWAERQLDFSLKGRVGYDMGKLGYLEGQALFQRYQPNLIDRQLYVSWDKVWDNNLLFRQIQELNFGGSYTYKIDKKQWGLQFKGEVLNHTLTNWTYYDSSEVHQATESVNILQVKLQGDFKIWKVHLDNQVVWQPVLAGGDYFRIPQLLFKHNLYLQSYVFKRAMLAKVGLSFYYHTPYQADGYAPLTGAFYNQNSFTTSLDPRLDAYVSFRIWQFRFFIRAENLLHFVYQRNYFTAYRHPVTNFVVRLGISWRLFD</sequence>
<dbReference type="Proteomes" id="UP001060919">
    <property type="component" value="Chromosome"/>
</dbReference>
<reference evidence="1" key="1">
    <citation type="submission" date="2022-09" db="EMBL/GenBank/DDBJ databases">
        <title>Aureispira anguillicida sp. nov., isolated from Leptocephalus of Japanese eel Anguilla japonica.</title>
        <authorList>
            <person name="Yuasa K."/>
            <person name="Mekata T."/>
            <person name="Ikunari K."/>
        </authorList>
    </citation>
    <scope>NUCLEOTIDE SEQUENCE</scope>
    <source>
        <strain evidence="1">EL160426</strain>
    </source>
</reference>
<accession>A0A916DVT2</accession>
<dbReference type="Pfam" id="PF14121">
    <property type="entry name" value="Porin_10"/>
    <property type="match status" value="1"/>
</dbReference>
<protein>
    <submittedName>
        <fullName evidence="1">Porin</fullName>
    </submittedName>
</protein>
<evidence type="ECO:0000313" key="1">
    <source>
        <dbReference type="EMBL" id="BDS13915.1"/>
    </source>
</evidence>
<dbReference type="AlphaFoldDB" id="A0A916DVT2"/>
<organism evidence="1 2">
    <name type="scientific">Aureispira anguillae</name>
    <dbReference type="NCBI Taxonomy" id="2864201"/>
    <lineage>
        <taxon>Bacteria</taxon>
        <taxon>Pseudomonadati</taxon>
        <taxon>Bacteroidota</taxon>
        <taxon>Saprospiria</taxon>
        <taxon>Saprospirales</taxon>
        <taxon>Saprospiraceae</taxon>
        <taxon>Aureispira</taxon>
    </lineage>
</organism>